<evidence type="ECO:0000256" key="2">
    <source>
        <dbReference type="ARBA" id="ARBA00023180"/>
    </source>
</evidence>
<comment type="caution">
    <text evidence="4">The sequence shown here is derived from an EMBL/GenBank/DDBJ whole genome shotgun (WGS) entry which is preliminary data.</text>
</comment>
<dbReference type="AlphaFoldDB" id="A0A8J5IMT4"/>
<keyword evidence="5" id="KW-1185">Reference proteome</keyword>
<dbReference type="CDD" id="cd07535">
    <property type="entry name" value="HAD_VSP"/>
    <property type="match status" value="1"/>
</dbReference>
<dbReference type="PIRSF" id="PIRSF002674">
    <property type="entry name" value="VSP"/>
    <property type="match status" value="1"/>
</dbReference>
<dbReference type="InterPro" id="IPR010028">
    <property type="entry name" value="Acid_phosphatase_pln"/>
</dbReference>
<dbReference type="InterPro" id="IPR005519">
    <property type="entry name" value="Acid_phosphat_B-like"/>
</dbReference>
<reference evidence="4 5" key="1">
    <citation type="submission" date="2020-08" db="EMBL/GenBank/DDBJ databases">
        <title>Plant Genome Project.</title>
        <authorList>
            <person name="Zhang R.-G."/>
        </authorList>
    </citation>
    <scope>NUCLEOTIDE SEQUENCE [LARGE SCALE GENOMIC DNA]</scope>
    <source>
        <tissue evidence="4">Rhizome</tissue>
    </source>
</reference>
<dbReference type="GO" id="GO:0003993">
    <property type="term" value="F:acid phosphatase activity"/>
    <property type="evidence" value="ECO:0007669"/>
    <property type="project" value="InterPro"/>
</dbReference>
<dbReference type="Proteomes" id="UP000734854">
    <property type="component" value="Unassembled WGS sequence"/>
</dbReference>
<dbReference type="EMBL" id="JACMSC010000001">
    <property type="protein sequence ID" value="KAG6538024.1"/>
    <property type="molecule type" value="Genomic_DNA"/>
</dbReference>
<comment type="similarity">
    <text evidence="3">Belongs to the APS1/VSP family.</text>
</comment>
<protein>
    <recommendedName>
        <fullName evidence="6">Acid phosphatase 1</fullName>
    </recommendedName>
</protein>
<sequence>MRRARKSDQNLARLYFGNSAELEVSVNPDGEISSERSRLSSAMAFDMSYCLSWRVAVEANNARAWRTVPAQCVRYVEDYMLGGQYCRDLDTVVDQICVYINGITAASDGMDAWILDVDDTCLSNTLYYKDRHFGGDPFDPMAFKSWALRGISPAILAVLRLYGRLIEKGFKVFLITGRDEEVFYLSTEHNLHAQGFIGYERLIMRSAEYRGVAATVFKSAMRKQLVAEGFRIRGNVGDQWSDLLGDCTGDRFFKIPNPMYFVP</sequence>
<evidence type="ECO:0000313" key="4">
    <source>
        <dbReference type="EMBL" id="KAG6538024.1"/>
    </source>
</evidence>
<evidence type="ECO:0000313" key="5">
    <source>
        <dbReference type="Proteomes" id="UP000734854"/>
    </source>
</evidence>
<dbReference type="PANTHER" id="PTHR31284">
    <property type="entry name" value="ACID PHOSPHATASE-LIKE PROTEIN"/>
    <property type="match status" value="1"/>
</dbReference>
<keyword evidence="1" id="KW-0732">Signal</keyword>
<dbReference type="InterPro" id="IPR036412">
    <property type="entry name" value="HAD-like_sf"/>
</dbReference>
<dbReference type="Pfam" id="PF03767">
    <property type="entry name" value="Acid_phosphat_B"/>
    <property type="match status" value="1"/>
</dbReference>
<gene>
    <name evidence="4" type="ORF">ZIOFF_003127</name>
</gene>
<dbReference type="PANTHER" id="PTHR31284:SF9">
    <property type="entry name" value="HAD SUPERFAMILY, SUBFAMILY IIIB ACID PHOSPHATASE"/>
    <property type="match status" value="1"/>
</dbReference>
<dbReference type="SUPFAM" id="SSF56784">
    <property type="entry name" value="HAD-like"/>
    <property type="match status" value="1"/>
</dbReference>
<accession>A0A8J5IMT4</accession>
<keyword evidence="2" id="KW-0325">Glycoprotein</keyword>
<proteinExistence type="inferred from homology"/>
<dbReference type="NCBIfam" id="TIGR01675">
    <property type="entry name" value="plant-AP"/>
    <property type="match status" value="1"/>
</dbReference>
<dbReference type="InterPro" id="IPR023214">
    <property type="entry name" value="HAD_sf"/>
</dbReference>
<evidence type="ECO:0000256" key="3">
    <source>
        <dbReference type="PIRNR" id="PIRNR002674"/>
    </source>
</evidence>
<name>A0A8J5IMT4_ZINOF</name>
<evidence type="ECO:0008006" key="6">
    <source>
        <dbReference type="Google" id="ProtNLM"/>
    </source>
</evidence>
<dbReference type="Gene3D" id="3.40.50.1000">
    <property type="entry name" value="HAD superfamily/HAD-like"/>
    <property type="match status" value="1"/>
</dbReference>
<organism evidence="4 5">
    <name type="scientific">Zingiber officinale</name>
    <name type="common">Ginger</name>
    <name type="synonym">Amomum zingiber</name>
    <dbReference type="NCBI Taxonomy" id="94328"/>
    <lineage>
        <taxon>Eukaryota</taxon>
        <taxon>Viridiplantae</taxon>
        <taxon>Streptophyta</taxon>
        <taxon>Embryophyta</taxon>
        <taxon>Tracheophyta</taxon>
        <taxon>Spermatophyta</taxon>
        <taxon>Magnoliopsida</taxon>
        <taxon>Liliopsida</taxon>
        <taxon>Zingiberales</taxon>
        <taxon>Zingiberaceae</taxon>
        <taxon>Zingiber</taxon>
    </lineage>
</organism>
<dbReference type="InterPro" id="IPR014403">
    <property type="entry name" value="APS1/VSP"/>
</dbReference>
<evidence type="ECO:0000256" key="1">
    <source>
        <dbReference type="ARBA" id="ARBA00022729"/>
    </source>
</evidence>